<dbReference type="EMBL" id="LAQJ01000097">
    <property type="protein sequence ID" value="KKO20509.1"/>
    <property type="molecule type" value="Genomic_DNA"/>
</dbReference>
<dbReference type="PATRIC" id="fig|380242.3.peg.973"/>
<comment type="caution">
    <text evidence="2">The sequence shown here is derived from an EMBL/GenBank/DDBJ whole genome shotgun (WGS) entry which is preliminary data.</text>
</comment>
<feature type="non-terminal residue" evidence="2">
    <location>
        <position position="143"/>
    </location>
</feature>
<evidence type="ECO:0000313" key="2">
    <source>
        <dbReference type="EMBL" id="KKO20509.1"/>
    </source>
</evidence>
<accession>A0A0M2V1B6</accession>
<evidence type="ECO:0000256" key="1">
    <source>
        <dbReference type="SAM" id="MobiDB-lite"/>
    </source>
</evidence>
<name>A0A0M2V1B6_9BACT</name>
<gene>
    <name evidence="2" type="ORF">BROFUL_00767</name>
</gene>
<reference evidence="2 3" key="1">
    <citation type="journal article" date="2013" name="BMC Microbiol.">
        <title>Identification of the type II cytochrome c maturation pathway in anammox bacteria by comparative genomics.</title>
        <authorList>
            <person name="Ferousi C."/>
            <person name="Speth D.R."/>
            <person name="Reimann J."/>
            <person name="Op den Camp H.J."/>
            <person name="Allen J.W."/>
            <person name="Keltjens J.T."/>
            <person name="Jetten M.S."/>
        </authorList>
    </citation>
    <scope>NUCLEOTIDE SEQUENCE [LARGE SCALE GENOMIC DNA]</scope>
    <source>
        <strain evidence="2">RU1</strain>
    </source>
</reference>
<organism evidence="2 3">
    <name type="scientific">Candidatus Brocadia fulgida</name>
    <dbReference type="NCBI Taxonomy" id="380242"/>
    <lineage>
        <taxon>Bacteria</taxon>
        <taxon>Pseudomonadati</taxon>
        <taxon>Planctomycetota</taxon>
        <taxon>Candidatus Brocadiia</taxon>
        <taxon>Candidatus Brocadiales</taxon>
        <taxon>Candidatus Brocadiaceae</taxon>
        <taxon>Candidatus Brocadia</taxon>
    </lineage>
</organism>
<keyword evidence="3" id="KW-1185">Reference proteome</keyword>
<dbReference type="Proteomes" id="UP000034954">
    <property type="component" value="Unassembled WGS sequence"/>
</dbReference>
<proteinExistence type="predicted"/>
<feature type="region of interest" description="Disordered" evidence="1">
    <location>
        <begin position="50"/>
        <end position="74"/>
    </location>
</feature>
<dbReference type="AlphaFoldDB" id="A0A0M2V1B6"/>
<evidence type="ECO:0000313" key="3">
    <source>
        <dbReference type="Proteomes" id="UP000034954"/>
    </source>
</evidence>
<sequence length="143" mass="16599">MGRELERDKKQWEGRLIPKGLIVARYFATERKAIDNLEADRDAIVRQMEEMEEEHGGEEGLMADAKNDKDKITKASVQKRVKELTMDNEQGTIEDKEELKILKVYVKLAEQEAEESKKIRDAQAALEKKVFDKYKTLTEAEKK</sequence>
<protein>
    <submittedName>
        <fullName evidence="2">Uncharacterized protein</fullName>
    </submittedName>
</protein>